<feature type="region of interest" description="Disordered" evidence="1">
    <location>
        <begin position="1151"/>
        <end position="1187"/>
    </location>
</feature>
<dbReference type="InterPro" id="IPR007768">
    <property type="entry name" value="Suppressor_of_fused"/>
</dbReference>
<dbReference type="OrthoDB" id="10038834at2759"/>
<dbReference type="InterPro" id="IPR000488">
    <property type="entry name" value="Death_dom"/>
</dbReference>
<dbReference type="KEGG" id="lak:106174700"/>
<dbReference type="GO" id="GO:0005737">
    <property type="term" value="C:cytoplasm"/>
    <property type="evidence" value="ECO:0007669"/>
    <property type="project" value="TreeGrafter"/>
</dbReference>
<name>A0A2R2MQW5_LINAN</name>
<feature type="region of interest" description="Disordered" evidence="1">
    <location>
        <begin position="1094"/>
        <end position="1129"/>
    </location>
</feature>
<dbReference type="GO" id="GO:0005634">
    <property type="term" value="C:nucleus"/>
    <property type="evidence" value="ECO:0007669"/>
    <property type="project" value="TreeGrafter"/>
</dbReference>
<feature type="compositionally biased region" description="Basic and acidic residues" evidence="1">
    <location>
        <begin position="620"/>
        <end position="635"/>
    </location>
</feature>
<sequence length="1311" mass="148436">MGTFLSMPAERQRWAKPNINKCPCQQLHNDLKIALADEVSKSEHLPKIKCQLRGKIGAGHLENLDTLALLNDLDDRKIIAPGNYGELKNWLKKAGIERLCDTIQATENEVSHCEIHQKEPSQSRKRKRDEEIQTTAGLCVRNCRTCKLKNGKYEKVYNGVKIKLLNKKSQMASLSYQSDSDDETTSWISKVADTTNNFLEKSNIKEGFHKKNVLHAKLHIAYLASKGIAKSADKYFTEEMLSTQEMFKKAAEKFCKKGAALTKLIEGCVECTLLFDAPEKLQNFWTEYKSGSLSEFLTQEYITAELEEMEGGQRLYVDVYICEQELATAWDFFARPGEPEDQSNPLTSSSVENKSEDRIKQEPTSLSNINHGIHLKTEPEPSTSDTAPKSEPLTEEGRPEVEMTMCEVKQEPNEMTEEPLENMGTENWPVERTIADAIFHTISTRMSFMWRKMAVELGLDEDEITTIASQHPASEEQQCVECLEYFLNKNFSKPCGQLTARLVSAVYAVQQPAFAATLCELMQMEGLPICHDLIVRCQGDSNNEPFDAADYDPKKDDDWDDNMDGEHNCRKPKEDEEQSSSLKDTGGNALDLGSRSACTSITSEDTNNFDSVINGKDKETFSKVSEESSHSDTERSNSTPDRLQSLLMTDTINFTGMEEIYHIIETSPKKLTNLSMAYQEKLATELLYLGCRGEKNAKQCKYLKEMFIRCASSNNPEANILTRNMLRDRLMKIFENTTVQNPSLFTENWEILYRTASTESWSSTSKVFLRLYCDFSGDKLLERVLCNSTQLQKYVSEQLRKDATFDYNKETITKFLSEIIGNCKKVTDIQNIFVSHSGKQQDTLGQCIKTLSKKRAVSEFVLQLLFQLHLSKTKQQSFLSAEERTLVLDVLSQHVKKNGPCLHAGEGNAEVLMEYFFTNHESTEAEHTLCMEILAKDEKTSEHLLQQFYKIHTTRTQSESERTLFLKVLSQHAVQHGSCWDAGEGNAVMLLHRFTYTVYNINLNVICDFFSYQIVGCCSEELKAAQHWNGAGVIELLKTIPIAGGPWLITEMRRGETVFEIDPTLQDRVDQGIENEGSNLSGVSARCAWEEPSDIDRHDKVNEEENKENRFIDGDRRGSSDIERPHISAFESEQIKATLKKGLNTAHQIKQEPVDNEYSPSHQPDQQTGGSRKESFDSNVSSEGPSELCRTRTLDAVHLKFNVEAGSLLPLALRGRLKHGRHFTFKSALNDVAITLVSSSVLGAIVDEEHPYGAHGPWLQVLFTDDFVERLLVQMEELSTPENIHPPKVYSWPEKRLCITIIPDDLPEGQS</sequence>
<feature type="region of interest" description="Disordered" evidence="1">
    <location>
        <begin position="545"/>
        <end position="591"/>
    </location>
</feature>
<dbReference type="Gene3D" id="1.10.533.10">
    <property type="entry name" value="Death Domain, Fas"/>
    <property type="match status" value="2"/>
</dbReference>
<dbReference type="PANTHER" id="PTHR10928">
    <property type="entry name" value="SUPPRESSOR OF FUSED"/>
    <property type="match status" value="1"/>
</dbReference>
<evidence type="ECO:0000313" key="4">
    <source>
        <dbReference type="RefSeq" id="XP_023932635.1"/>
    </source>
</evidence>
<reference evidence="4" key="1">
    <citation type="submission" date="2025-08" db="UniProtKB">
        <authorList>
            <consortium name="RefSeq"/>
        </authorList>
    </citation>
    <scope>IDENTIFICATION</scope>
    <source>
        <tissue evidence="4">Gonads</tissue>
    </source>
</reference>
<dbReference type="InterPro" id="IPR024314">
    <property type="entry name" value="SUFU_C"/>
</dbReference>
<dbReference type="InterPro" id="IPR037181">
    <property type="entry name" value="SUFU_N"/>
</dbReference>
<dbReference type="InParanoid" id="A0A2R2MQW5"/>
<feature type="compositionally biased region" description="Basic and acidic residues" evidence="1">
    <location>
        <begin position="111"/>
        <end position="122"/>
    </location>
</feature>
<dbReference type="Pfam" id="PF12470">
    <property type="entry name" value="SUFU_C"/>
    <property type="match status" value="1"/>
</dbReference>
<evidence type="ECO:0000313" key="3">
    <source>
        <dbReference type="Proteomes" id="UP000085678"/>
    </source>
</evidence>
<dbReference type="CDD" id="cd01670">
    <property type="entry name" value="Death"/>
    <property type="match status" value="1"/>
</dbReference>
<feature type="region of interest" description="Disordered" evidence="1">
    <location>
        <begin position="111"/>
        <end position="130"/>
    </location>
</feature>
<organism evidence="3 4">
    <name type="scientific">Lingula anatina</name>
    <name type="common">Brachiopod</name>
    <name type="synonym">Lingula unguis</name>
    <dbReference type="NCBI Taxonomy" id="7574"/>
    <lineage>
        <taxon>Eukaryota</taxon>
        <taxon>Metazoa</taxon>
        <taxon>Spiralia</taxon>
        <taxon>Lophotrochozoa</taxon>
        <taxon>Brachiopoda</taxon>
        <taxon>Linguliformea</taxon>
        <taxon>Lingulata</taxon>
        <taxon>Lingulida</taxon>
        <taxon>Linguloidea</taxon>
        <taxon>Lingulidae</taxon>
        <taxon>Lingula</taxon>
    </lineage>
</organism>
<feature type="compositionally biased region" description="Polar residues" evidence="1">
    <location>
        <begin position="1158"/>
        <end position="1170"/>
    </location>
</feature>
<evidence type="ECO:0000259" key="2">
    <source>
        <dbReference type="PROSITE" id="PS50017"/>
    </source>
</evidence>
<dbReference type="GO" id="GO:0007165">
    <property type="term" value="P:signal transduction"/>
    <property type="evidence" value="ECO:0007669"/>
    <property type="project" value="InterPro"/>
</dbReference>
<feature type="compositionally biased region" description="Polar residues" evidence="1">
    <location>
        <begin position="342"/>
        <end position="352"/>
    </location>
</feature>
<gene>
    <name evidence="4" type="primary">LOC106174700</name>
</gene>
<proteinExistence type="predicted"/>
<dbReference type="Gene3D" id="3.30.1360.230">
    <property type="entry name" value="Sufu, C-terminal domain"/>
    <property type="match status" value="1"/>
</dbReference>
<feature type="region of interest" description="Disordered" evidence="1">
    <location>
        <begin position="335"/>
        <end position="398"/>
    </location>
</feature>
<dbReference type="Proteomes" id="UP000085678">
    <property type="component" value="Unplaced"/>
</dbReference>
<dbReference type="SUPFAM" id="SSF47986">
    <property type="entry name" value="DEATH domain"/>
    <property type="match status" value="1"/>
</dbReference>
<dbReference type="PANTHER" id="PTHR10928:SF2">
    <property type="entry name" value="SUPPRESSOR OF FUSED HOMOLOG"/>
    <property type="match status" value="1"/>
</dbReference>
<accession>A0A2R2MQW5</accession>
<dbReference type="STRING" id="7574.A0A2R2MQW5"/>
<dbReference type="SUPFAM" id="SSF103359">
    <property type="entry name" value="Suppressor of Fused, N-terminal domain"/>
    <property type="match status" value="1"/>
</dbReference>
<dbReference type="GeneID" id="106174700"/>
<dbReference type="InterPro" id="IPR038489">
    <property type="entry name" value="SUFU_C_sf"/>
</dbReference>
<evidence type="ECO:0000256" key="1">
    <source>
        <dbReference type="SAM" id="MobiDB-lite"/>
    </source>
</evidence>
<feature type="compositionally biased region" description="Basic and acidic residues" evidence="1">
    <location>
        <begin position="564"/>
        <end position="574"/>
    </location>
</feature>
<keyword evidence="3" id="KW-1185">Reference proteome</keyword>
<feature type="region of interest" description="Disordered" evidence="1">
    <location>
        <begin position="620"/>
        <end position="642"/>
    </location>
</feature>
<dbReference type="RefSeq" id="XP_023932635.1">
    <property type="nucleotide sequence ID" value="XM_024076867.1"/>
</dbReference>
<feature type="domain" description="Death" evidence="2">
    <location>
        <begin position="435"/>
        <end position="502"/>
    </location>
</feature>
<dbReference type="InterPro" id="IPR011029">
    <property type="entry name" value="DEATH-like_dom_sf"/>
</dbReference>
<feature type="compositionally biased region" description="Basic and acidic residues" evidence="1">
    <location>
        <begin position="1094"/>
        <end position="1126"/>
    </location>
</feature>
<protein>
    <submittedName>
        <fullName evidence="4">Uncharacterized protein LOC106174700</fullName>
    </submittedName>
</protein>
<dbReference type="PROSITE" id="PS50017">
    <property type="entry name" value="DEATH_DOMAIN"/>
    <property type="match status" value="1"/>
</dbReference>